<sequence length="328" mass="36430">MNKIKVGIISFAHSHAIGYYHTLTARHDVIVAAIADEVRERVEPYINNDTSYYADYHDLLNQDLDAVVICSENVYHAQITKEAAIAGKHVLCEKPLGISVEEMHEMIQVCKQSGVELMTAFPCRFLPPVIKAREAVKRGEIGDIIAIKGTNRGSMPGRWFIDPALSGGGAILDHTVHLMDLYNWFLDSRPTEVYAEMGTLFHNIQVDDSGMVHVKYDSGVFAVIDTSWSRPKSFPTWGDVGMQIIGTKGVITIDSFAQKNDIYSNHETKAKWSYWGDSMDQYMIENFILSIKEGKSVPVTGEDGLNSAAVALAAYDSVKQGKPIPIPY</sequence>
<keyword evidence="4" id="KW-1185">Reference proteome</keyword>
<dbReference type="Proteomes" id="UP001652445">
    <property type="component" value="Unassembled WGS sequence"/>
</dbReference>
<evidence type="ECO:0000259" key="1">
    <source>
        <dbReference type="Pfam" id="PF01408"/>
    </source>
</evidence>
<evidence type="ECO:0000313" key="4">
    <source>
        <dbReference type="Proteomes" id="UP001652445"/>
    </source>
</evidence>
<dbReference type="InterPro" id="IPR051450">
    <property type="entry name" value="Gfo/Idh/MocA_Oxidoreductases"/>
</dbReference>
<feature type="domain" description="Gfo/Idh/MocA-like oxidoreductase N-terminal" evidence="1">
    <location>
        <begin position="17"/>
        <end position="120"/>
    </location>
</feature>
<dbReference type="Pfam" id="PF22725">
    <property type="entry name" value="GFO_IDH_MocA_C3"/>
    <property type="match status" value="1"/>
</dbReference>
<dbReference type="SUPFAM" id="SSF55347">
    <property type="entry name" value="Glyceraldehyde-3-phosphate dehydrogenase-like, C-terminal domain"/>
    <property type="match status" value="1"/>
</dbReference>
<dbReference type="InterPro" id="IPR000683">
    <property type="entry name" value="Gfo/Idh/MocA-like_OxRdtase_N"/>
</dbReference>
<organism evidence="3 4">
    <name type="scientific">Paenibacillus baimaensis</name>
    <dbReference type="NCBI Taxonomy" id="2982185"/>
    <lineage>
        <taxon>Bacteria</taxon>
        <taxon>Bacillati</taxon>
        <taxon>Bacillota</taxon>
        <taxon>Bacilli</taxon>
        <taxon>Bacillales</taxon>
        <taxon>Paenibacillaceae</taxon>
        <taxon>Paenibacillus</taxon>
    </lineage>
</organism>
<dbReference type="Gene3D" id="3.30.360.10">
    <property type="entry name" value="Dihydrodipicolinate Reductase, domain 2"/>
    <property type="match status" value="1"/>
</dbReference>
<dbReference type="Gene3D" id="3.40.50.720">
    <property type="entry name" value="NAD(P)-binding Rossmann-like Domain"/>
    <property type="match status" value="1"/>
</dbReference>
<feature type="domain" description="GFO/IDH/MocA-like oxidoreductase" evidence="2">
    <location>
        <begin position="130"/>
        <end position="251"/>
    </location>
</feature>
<dbReference type="PANTHER" id="PTHR43377">
    <property type="entry name" value="BILIVERDIN REDUCTASE A"/>
    <property type="match status" value="1"/>
</dbReference>
<dbReference type="SUPFAM" id="SSF51735">
    <property type="entry name" value="NAD(P)-binding Rossmann-fold domains"/>
    <property type="match status" value="1"/>
</dbReference>
<dbReference type="RefSeq" id="WP_262686675.1">
    <property type="nucleotide sequence ID" value="NZ_JAOQIO010000095.1"/>
</dbReference>
<dbReference type="EMBL" id="JAOQIO010000095">
    <property type="protein sequence ID" value="MCU6795720.1"/>
    <property type="molecule type" value="Genomic_DNA"/>
</dbReference>
<protein>
    <submittedName>
        <fullName evidence="3">Gfo/Idh/MocA family oxidoreductase</fullName>
    </submittedName>
</protein>
<dbReference type="InterPro" id="IPR036291">
    <property type="entry name" value="NAD(P)-bd_dom_sf"/>
</dbReference>
<dbReference type="PANTHER" id="PTHR43377:SF1">
    <property type="entry name" value="BILIVERDIN REDUCTASE A"/>
    <property type="match status" value="1"/>
</dbReference>
<gene>
    <name evidence="3" type="ORF">OB236_26750</name>
</gene>
<comment type="caution">
    <text evidence="3">The sequence shown here is derived from an EMBL/GenBank/DDBJ whole genome shotgun (WGS) entry which is preliminary data.</text>
</comment>
<evidence type="ECO:0000259" key="2">
    <source>
        <dbReference type="Pfam" id="PF22725"/>
    </source>
</evidence>
<name>A0ABT2UM45_9BACL</name>
<proteinExistence type="predicted"/>
<dbReference type="InterPro" id="IPR055170">
    <property type="entry name" value="GFO_IDH_MocA-like_dom"/>
</dbReference>
<dbReference type="Pfam" id="PF01408">
    <property type="entry name" value="GFO_IDH_MocA"/>
    <property type="match status" value="1"/>
</dbReference>
<reference evidence="3 4" key="1">
    <citation type="submission" date="2022-09" db="EMBL/GenBank/DDBJ databases">
        <authorList>
            <person name="Han X.L."/>
            <person name="Wang Q."/>
            <person name="Lu T."/>
        </authorList>
    </citation>
    <scope>NUCLEOTIDE SEQUENCE [LARGE SCALE GENOMIC DNA]</scope>
    <source>
        <strain evidence="3 4">WQ 127069</strain>
    </source>
</reference>
<evidence type="ECO:0000313" key="3">
    <source>
        <dbReference type="EMBL" id="MCU6795720.1"/>
    </source>
</evidence>
<accession>A0ABT2UM45</accession>